<reference evidence="1 2" key="1">
    <citation type="submission" date="2015-07" db="EMBL/GenBank/DDBJ databases">
        <title>Comparative genomics of the Sigatoka disease complex on banana suggests a link between parallel evolutionary changes in Pseudocercospora fijiensis and Pseudocercospora eumusae and increased virulence on the banana host.</title>
        <authorList>
            <person name="Chang T.-C."/>
            <person name="Salvucci A."/>
            <person name="Crous P.W."/>
            <person name="Stergiopoulos I."/>
        </authorList>
    </citation>
    <scope>NUCLEOTIDE SEQUENCE [LARGE SCALE GENOMIC DNA]</scope>
    <source>
        <strain evidence="1 2">CBS 116634</strain>
    </source>
</reference>
<dbReference type="EMBL" id="LFZO01000071">
    <property type="protein sequence ID" value="KXT14905.1"/>
    <property type="molecule type" value="Genomic_DNA"/>
</dbReference>
<proteinExistence type="predicted"/>
<sequence length="75" mass="8753">MQSSSIDVVAFDMYDKHVACCYARIVAEVWTLAILWLNLGGEKMELSSRSRSLWEWERKTPMYLFGTKQECSLDQ</sequence>
<keyword evidence="2" id="KW-1185">Reference proteome</keyword>
<comment type="caution">
    <text evidence="1">The sequence shown here is derived from an EMBL/GenBank/DDBJ whole genome shotgun (WGS) entry which is preliminary data.</text>
</comment>
<gene>
    <name evidence="1" type="ORF">AC579_3074</name>
</gene>
<dbReference type="Proteomes" id="UP000073492">
    <property type="component" value="Unassembled WGS sequence"/>
</dbReference>
<protein>
    <submittedName>
        <fullName evidence="1">Uncharacterized protein</fullName>
    </submittedName>
</protein>
<name>A0A139IJT3_9PEZI</name>
<accession>A0A139IJT3</accession>
<evidence type="ECO:0000313" key="1">
    <source>
        <dbReference type="EMBL" id="KXT14905.1"/>
    </source>
</evidence>
<evidence type="ECO:0000313" key="2">
    <source>
        <dbReference type="Proteomes" id="UP000073492"/>
    </source>
</evidence>
<organism evidence="1 2">
    <name type="scientific">Pseudocercospora musae</name>
    <dbReference type="NCBI Taxonomy" id="113226"/>
    <lineage>
        <taxon>Eukaryota</taxon>
        <taxon>Fungi</taxon>
        <taxon>Dikarya</taxon>
        <taxon>Ascomycota</taxon>
        <taxon>Pezizomycotina</taxon>
        <taxon>Dothideomycetes</taxon>
        <taxon>Dothideomycetidae</taxon>
        <taxon>Mycosphaerellales</taxon>
        <taxon>Mycosphaerellaceae</taxon>
        <taxon>Pseudocercospora</taxon>
    </lineage>
</organism>
<dbReference type="AlphaFoldDB" id="A0A139IJT3"/>